<proteinExistence type="predicted"/>
<accession>W7HK77</accession>
<keyword evidence="1" id="KW-0732">Signal</keyword>
<name>W7HK77_9PEZI</name>
<protein>
    <submittedName>
        <fullName evidence="2">Uncharacterized protein</fullName>
    </submittedName>
</protein>
<evidence type="ECO:0000313" key="2">
    <source>
        <dbReference type="EMBL" id="EWC43409.1"/>
    </source>
</evidence>
<keyword evidence="3" id="KW-1185">Reference proteome</keyword>
<dbReference type="EMBL" id="KI966466">
    <property type="protein sequence ID" value="EWC43409.1"/>
    <property type="molecule type" value="Genomic_DNA"/>
</dbReference>
<feature type="signal peptide" evidence="1">
    <location>
        <begin position="1"/>
        <end position="19"/>
    </location>
</feature>
<feature type="chain" id="PRO_5004893532" evidence="1">
    <location>
        <begin position="20"/>
        <end position="392"/>
    </location>
</feature>
<gene>
    <name evidence="2" type="ORF">DRE_07656</name>
</gene>
<dbReference type="Proteomes" id="UP000024837">
    <property type="component" value="Unassembled WGS sequence"/>
</dbReference>
<dbReference type="OrthoDB" id="5302951at2759"/>
<evidence type="ECO:0000256" key="1">
    <source>
        <dbReference type="SAM" id="SignalP"/>
    </source>
</evidence>
<evidence type="ECO:0000313" key="3">
    <source>
        <dbReference type="Proteomes" id="UP000024837"/>
    </source>
</evidence>
<reference evidence="2 3" key="1">
    <citation type="submission" date="2013-05" db="EMBL/GenBank/DDBJ databases">
        <title>Drechslerella stenobrocha genome reveals carnivorous origination and mechanical trapping mechanism of predatory fungi.</title>
        <authorList>
            <person name="Liu X."/>
            <person name="Zhang W."/>
            <person name="Liu K."/>
        </authorList>
    </citation>
    <scope>NUCLEOTIDE SEQUENCE [LARGE SCALE GENOMIC DNA]</scope>
    <source>
        <strain evidence="2 3">248</strain>
    </source>
</reference>
<dbReference type="AlphaFoldDB" id="W7HK77"/>
<sequence length="392" mass="43233">MSTVMRALVSLCVLTGASAFWLQVVIDDPRNPRPKSNSRWPGLGDYKDKDGPPSWQLCRSELKSPEDGLTVFAIDPIETSCQDEDGVPDWTWIKPPYTADPYDDPSGLTVGSFYLGAEKPWPYQDTVKIPPIVLKGGKQGVELEMAIEQFYKTDAPAYFQVWRAGELQYLNAGDELKEGDEIKIVGKHPRENPDNEQALKIGMLGTADQRGFGMISKYPIYIGNPTSLIQEDDPYVTFRVHDKAHFDYERDLQNGLWLERQAIENMNPMAGLWRGLKSVGSKVQNAGSKIASGAGRVGSAVAQVAGLKKPTTALSDKPTVIKQAEEQKVDFHPVDSGTLDGSGMYYGGGGASGTDPVRPNVFINYFKPDEPEPQGMRQFEIERSKLNGDNAL</sequence>
<dbReference type="HOGENOM" id="CLU_704038_0_0_1"/>
<organism evidence="2 3">
    <name type="scientific">Drechslerella stenobrocha 248</name>
    <dbReference type="NCBI Taxonomy" id="1043628"/>
    <lineage>
        <taxon>Eukaryota</taxon>
        <taxon>Fungi</taxon>
        <taxon>Dikarya</taxon>
        <taxon>Ascomycota</taxon>
        <taxon>Pezizomycotina</taxon>
        <taxon>Orbiliomycetes</taxon>
        <taxon>Orbiliales</taxon>
        <taxon>Orbiliaceae</taxon>
        <taxon>Drechslerella</taxon>
    </lineage>
</organism>